<evidence type="ECO:0000313" key="1">
    <source>
        <dbReference type="EMBL" id="MEQ2293242.1"/>
    </source>
</evidence>
<evidence type="ECO:0000313" key="2">
    <source>
        <dbReference type="Proteomes" id="UP001469553"/>
    </source>
</evidence>
<sequence length="93" mass="10489">MNGLSRQMTQFSIEVNQQLARIRGDLATCNERLSCLESQASCSEELQRKGRQNNPKIATLFTLQRAGHICVGQGSQVKSRVTWCGLCFHCVWM</sequence>
<protein>
    <submittedName>
        <fullName evidence="1">Uncharacterized protein</fullName>
    </submittedName>
</protein>
<proteinExistence type="predicted"/>
<keyword evidence="2" id="KW-1185">Reference proteome</keyword>
<comment type="caution">
    <text evidence="1">The sequence shown here is derived from an EMBL/GenBank/DDBJ whole genome shotgun (WGS) entry which is preliminary data.</text>
</comment>
<gene>
    <name evidence="1" type="ORF">AMECASPLE_031289</name>
</gene>
<name>A0ABV0YHP4_9TELE</name>
<reference evidence="1 2" key="1">
    <citation type="submission" date="2021-06" db="EMBL/GenBank/DDBJ databases">
        <authorList>
            <person name="Palmer J.M."/>
        </authorList>
    </citation>
    <scope>NUCLEOTIDE SEQUENCE [LARGE SCALE GENOMIC DNA]</scope>
    <source>
        <strain evidence="1 2">AS_MEX2019</strain>
        <tissue evidence="1">Muscle</tissue>
    </source>
</reference>
<dbReference type="EMBL" id="JAHRIP010032078">
    <property type="protein sequence ID" value="MEQ2293242.1"/>
    <property type="molecule type" value="Genomic_DNA"/>
</dbReference>
<accession>A0ABV0YHP4</accession>
<organism evidence="1 2">
    <name type="scientific">Ameca splendens</name>
    <dbReference type="NCBI Taxonomy" id="208324"/>
    <lineage>
        <taxon>Eukaryota</taxon>
        <taxon>Metazoa</taxon>
        <taxon>Chordata</taxon>
        <taxon>Craniata</taxon>
        <taxon>Vertebrata</taxon>
        <taxon>Euteleostomi</taxon>
        <taxon>Actinopterygii</taxon>
        <taxon>Neopterygii</taxon>
        <taxon>Teleostei</taxon>
        <taxon>Neoteleostei</taxon>
        <taxon>Acanthomorphata</taxon>
        <taxon>Ovalentaria</taxon>
        <taxon>Atherinomorphae</taxon>
        <taxon>Cyprinodontiformes</taxon>
        <taxon>Goodeidae</taxon>
        <taxon>Ameca</taxon>
    </lineage>
</organism>
<dbReference type="Proteomes" id="UP001469553">
    <property type="component" value="Unassembled WGS sequence"/>
</dbReference>